<dbReference type="PANTHER" id="PTHR44167:SF30">
    <property type="entry name" value="PHOSPHORYLASE KINASE"/>
    <property type="match status" value="1"/>
</dbReference>
<feature type="region of interest" description="Disordered" evidence="1">
    <location>
        <begin position="70"/>
        <end position="92"/>
    </location>
</feature>
<dbReference type="RefSeq" id="XP_012649315.1">
    <property type="nucleotide sequence ID" value="XM_012793861.1"/>
</dbReference>
<dbReference type="SUPFAM" id="SSF56112">
    <property type="entry name" value="Protein kinase-like (PK-like)"/>
    <property type="match status" value="1"/>
</dbReference>
<dbReference type="InterPro" id="IPR011009">
    <property type="entry name" value="Kinase-like_dom_sf"/>
</dbReference>
<dbReference type="KEGG" id="bmic:BMR1_03g03520"/>
<dbReference type="InterPro" id="IPR000719">
    <property type="entry name" value="Prot_kinase_dom"/>
</dbReference>
<dbReference type="Proteomes" id="UP000002899">
    <property type="component" value="Chromosome III"/>
</dbReference>
<feature type="region of interest" description="Disordered" evidence="1">
    <location>
        <begin position="120"/>
        <end position="157"/>
    </location>
</feature>
<feature type="compositionally biased region" description="Basic residues" evidence="1">
    <location>
        <begin position="136"/>
        <end position="150"/>
    </location>
</feature>
<accession>A0A0K3ANK2</accession>
<evidence type="ECO:0000313" key="4">
    <source>
        <dbReference type="Proteomes" id="UP000002899"/>
    </source>
</evidence>
<feature type="domain" description="Protein kinase" evidence="2">
    <location>
        <begin position="526"/>
        <end position="1011"/>
    </location>
</feature>
<dbReference type="SMART" id="SM00220">
    <property type="entry name" value="S_TKc"/>
    <property type="match status" value="1"/>
</dbReference>
<evidence type="ECO:0000259" key="2">
    <source>
        <dbReference type="PROSITE" id="PS50011"/>
    </source>
</evidence>
<dbReference type="GO" id="GO:0005634">
    <property type="term" value="C:nucleus"/>
    <property type="evidence" value="ECO:0007669"/>
    <property type="project" value="TreeGrafter"/>
</dbReference>
<evidence type="ECO:0000256" key="1">
    <source>
        <dbReference type="SAM" id="MobiDB-lite"/>
    </source>
</evidence>
<evidence type="ECO:0000313" key="3">
    <source>
        <dbReference type="EMBL" id="CTQ41304.1"/>
    </source>
</evidence>
<dbReference type="GO" id="GO:0044773">
    <property type="term" value="P:mitotic DNA damage checkpoint signaling"/>
    <property type="evidence" value="ECO:0007669"/>
    <property type="project" value="TreeGrafter"/>
</dbReference>
<feature type="region of interest" description="Disordered" evidence="1">
    <location>
        <begin position="249"/>
        <end position="301"/>
    </location>
</feature>
<dbReference type="Gene3D" id="1.10.510.10">
    <property type="entry name" value="Transferase(Phosphotransferase) domain 1"/>
    <property type="match status" value="1"/>
</dbReference>
<dbReference type="Pfam" id="PF00069">
    <property type="entry name" value="Pkinase"/>
    <property type="match status" value="1"/>
</dbReference>
<sequence>MRKYRKRCSILTPGRNDYRFNPISTTITTRNMGINANNDSICLKSTCIPLRRSSFSTSDYNSLTQSLAVPTHGGHVSDAGSVPGLDNESSRGVKRMYSESMGIRTSAPLVSESSVIPSVNKTKAGDTKRSGASSMVHRHALSRPSHRKLTAHSATNCTNSNPYDDEYYTRHVTIGNSLNFGDLADDHSATDPYIDVLASLSNDVIKLGLYGLNQNDYKFITNNGLVDKRRMSRRSSDVTVVDDKSSFLDASPAQMLPSDKEPDSAKSQNITAGKDGSQYNNKPHEDNPDENPISYGNKVTPDDEKVLCDDNGVSADLTKLNYESLCSTLSKSIESNIMPKVISNDMLLSIAELLMPYCTDKNADDIVNALSQAKKNYEKHKKITSAKDIPLVTANDNSLDKNAPDNKVLFDFFKKKSVPRNRLSPYSSQNSDNIFKRVKDVNCLNYSQNASVVSPLTTAQQHTSAPGSLSRVARMKSIGQHNLSIKSLRLKYKRSAFSTSSAQGVSGVDSKKLETQLWSSLGTVTILIGRALGQGSFAKVFPARLSLSSTSNDSGIDIPNSSASNSRVGNEAVDPFQLCFQCINRGYLECALKRLTASSTNRRMQYIREREMMRHLNPHVMRPLACRFFSNGSKSFQILMPRARGDLASMLKSLYSFRANQLFLYYTQMRREDRLVSYEEFRVGLTEKEIKFLILQILSGYAFLQTTFQGNMVRHSDIKLANVLVFCSQFDRYNPLKWNIKLADFGSSLLLHPTQHFSENESILQLTNALITEWVGESSNQIQSLVQGTIRFNAPEALTHDRHGSHRSNHNQNLIRAHESLYGPLDKVISEYNQTPRVWGVVEKVDTDGRYPISTPFVPGADMHDIAEYSLVDSRADMWSIGVLLAELIRGSSSENSLPKIIPTCLTESEFGSNCRNSLNRKAKRLGDLLGTGLFTVRDGMTDKEVNKMMALEISNCNGTKSDTEAYIRSLYNECDMPHLDVNFWDLFLSFFVYKPHKRVVAADALGHKWFCSSGCPMYKSQGNACANDRNLLHFDLVDSLQCYSNHNLLEHSIINSNSSDIGSGHKDIKCNAWFSGAWLYHTLVHSGQYDPSSPLHQLYRKEAGILESREKVFWGKTGAVLSLLIKLKDSRICDMTSTLASHILGHALSQYKKGL</sequence>
<proteinExistence type="predicted"/>
<keyword evidence="4" id="KW-1185">Reference proteome</keyword>
<reference evidence="3 4" key="3">
    <citation type="journal article" date="2016" name="Sci. Rep.">
        <title>Genome-wide diversity and gene expression profiling of Babesia microti isolates identify polymorphic genes that mediate host-pathogen interactions.</title>
        <authorList>
            <person name="Silva J.C."/>
            <person name="Cornillot E."/>
            <person name="McCracken C."/>
            <person name="Usmani-Brown S."/>
            <person name="Dwivedi A."/>
            <person name="Ifeonu O.O."/>
            <person name="Crabtree J."/>
            <person name="Gotia H.T."/>
            <person name="Virji A.Z."/>
            <person name="Reynes C."/>
            <person name="Colinge J."/>
            <person name="Kumar V."/>
            <person name="Lawres L."/>
            <person name="Pazzi J.E."/>
            <person name="Pablo J.V."/>
            <person name="Hung C."/>
            <person name="Brancato J."/>
            <person name="Kumari P."/>
            <person name="Orvis J."/>
            <person name="Tretina K."/>
            <person name="Chibucos M."/>
            <person name="Ott S."/>
            <person name="Sadzewicz L."/>
            <person name="Sengamalay N."/>
            <person name="Shetty A.C."/>
            <person name="Su Q."/>
            <person name="Tallon L."/>
            <person name="Fraser C.M."/>
            <person name="Frutos R."/>
            <person name="Molina D.M."/>
            <person name="Krause P.J."/>
            <person name="Ben Mamoun C."/>
        </authorList>
    </citation>
    <scope>NUCLEOTIDE SEQUENCE [LARGE SCALE GENOMIC DNA]</scope>
    <source>
        <strain evidence="3 4">RI</strain>
    </source>
</reference>
<dbReference type="PROSITE" id="PS00108">
    <property type="entry name" value="PROTEIN_KINASE_ST"/>
    <property type="match status" value="1"/>
</dbReference>
<dbReference type="PANTHER" id="PTHR44167">
    <property type="entry name" value="OVARIAN-SPECIFIC SERINE/THREONINE-PROTEIN KINASE LOK-RELATED"/>
    <property type="match status" value="1"/>
</dbReference>
<dbReference type="OrthoDB" id="364921at2759"/>
<reference evidence="3 4" key="2">
    <citation type="journal article" date="2013" name="PLoS ONE">
        <title>Whole genome mapping and re-organization of the nuclear and mitochondrial genomes of Babesia microti isolates.</title>
        <authorList>
            <person name="Cornillot E."/>
            <person name="Dassouli A."/>
            <person name="Garg A."/>
            <person name="Pachikara N."/>
            <person name="Randazzo S."/>
            <person name="Depoix D."/>
            <person name="Carcy B."/>
            <person name="Delbecq S."/>
            <person name="Frutos R."/>
            <person name="Silva J.C."/>
            <person name="Sutton R."/>
            <person name="Krause P.J."/>
            <person name="Mamoun C.B."/>
        </authorList>
    </citation>
    <scope>NUCLEOTIDE SEQUENCE [LARGE SCALE GENOMIC DNA]</scope>
    <source>
        <strain evidence="3 4">RI</strain>
    </source>
</reference>
<gene>
    <name evidence="3" type="ORF">BMR1_03g03520</name>
</gene>
<protein>
    <recommendedName>
        <fullName evidence="2">Protein kinase domain-containing protein</fullName>
    </recommendedName>
</protein>
<dbReference type="VEuPathDB" id="PiroplasmaDB:BMR1_03g03520"/>
<dbReference type="InterPro" id="IPR008271">
    <property type="entry name" value="Ser/Thr_kinase_AS"/>
</dbReference>
<organism evidence="3 4">
    <name type="scientific">Babesia microti (strain RI)</name>
    <dbReference type="NCBI Taxonomy" id="1133968"/>
    <lineage>
        <taxon>Eukaryota</taxon>
        <taxon>Sar</taxon>
        <taxon>Alveolata</taxon>
        <taxon>Apicomplexa</taxon>
        <taxon>Aconoidasida</taxon>
        <taxon>Piroplasmida</taxon>
        <taxon>Babesiidae</taxon>
        <taxon>Babesia</taxon>
    </lineage>
</organism>
<dbReference type="EMBL" id="LN871598">
    <property type="protein sequence ID" value="CTQ41304.1"/>
    <property type="molecule type" value="Genomic_DNA"/>
</dbReference>
<name>A0A0K3ANK2_BABMR</name>
<dbReference type="PROSITE" id="PS50011">
    <property type="entry name" value="PROTEIN_KINASE_DOM"/>
    <property type="match status" value="1"/>
</dbReference>
<dbReference type="GeneID" id="24425350"/>
<feature type="compositionally biased region" description="Polar residues" evidence="1">
    <location>
        <begin position="265"/>
        <end position="281"/>
    </location>
</feature>
<dbReference type="GO" id="GO:0005524">
    <property type="term" value="F:ATP binding"/>
    <property type="evidence" value="ECO:0007669"/>
    <property type="project" value="InterPro"/>
</dbReference>
<dbReference type="GO" id="GO:0004674">
    <property type="term" value="F:protein serine/threonine kinase activity"/>
    <property type="evidence" value="ECO:0007669"/>
    <property type="project" value="TreeGrafter"/>
</dbReference>
<dbReference type="AlphaFoldDB" id="A0A0K3ANK2"/>
<reference evidence="3 4" key="1">
    <citation type="journal article" date="2012" name="Nucleic Acids Res.">
        <title>Sequencing of the smallest Apicomplexan genome from the human pathogen Babesia microti.</title>
        <authorList>
            <person name="Cornillot E."/>
            <person name="Hadj-Kaddour K."/>
            <person name="Dassouli A."/>
            <person name="Noel B."/>
            <person name="Ranwez V."/>
            <person name="Vacherie B."/>
            <person name="Augagneur Y."/>
            <person name="Bres V."/>
            <person name="Duclos A."/>
            <person name="Randazzo S."/>
            <person name="Carcy B."/>
            <person name="Debierre-Grockiego F."/>
            <person name="Delbecq S."/>
            <person name="Moubri-Menage K."/>
            <person name="Shams-Eldin H."/>
            <person name="Usmani-Brown S."/>
            <person name="Bringaud F."/>
            <person name="Wincker P."/>
            <person name="Vivares C.P."/>
            <person name="Schwarz R.T."/>
            <person name="Schetters T.P."/>
            <person name="Krause P.J."/>
            <person name="Gorenflot A."/>
            <person name="Berry V."/>
            <person name="Barbe V."/>
            <person name="Ben Mamoun C."/>
        </authorList>
    </citation>
    <scope>NUCLEOTIDE SEQUENCE [LARGE SCALE GENOMIC DNA]</scope>
    <source>
        <strain evidence="3 4">RI</strain>
    </source>
</reference>